<proteinExistence type="inferred from homology"/>
<dbReference type="Proteomes" id="UP000518887">
    <property type="component" value="Unassembled WGS sequence"/>
</dbReference>
<dbReference type="EMBL" id="JACHFQ010000010">
    <property type="protein sequence ID" value="MBB5227322.1"/>
    <property type="molecule type" value="Genomic_DNA"/>
</dbReference>
<comment type="cofactor">
    <cofactor evidence="1">
        <name>Mg(2+)</name>
        <dbReference type="ChEBI" id="CHEBI:18420"/>
    </cofactor>
</comment>
<keyword evidence="3" id="KW-0540">Nuclease</keyword>
<keyword evidence="5 9" id="KW-0378">Hydrolase</keyword>
<evidence type="ECO:0000256" key="7">
    <source>
        <dbReference type="ARBA" id="ARBA00038093"/>
    </source>
</evidence>
<sequence>MNGKLIDTNVIIRFFKGETELFSLFDDMEQLYVSSISVGELMYGAELSKKSDFNRQNYFCFCEQMKILQPDLEVAKMYGKIKSNLKAKGRPIPENDIWIAATALAADLELVTADSDFENISGLCMVKI</sequence>
<comment type="similarity">
    <text evidence="7">Belongs to the PINc/VapC protein family.</text>
</comment>
<evidence type="ECO:0000259" key="8">
    <source>
        <dbReference type="Pfam" id="PF01850"/>
    </source>
</evidence>
<keyword evidence="6" id="KW-0460">Magnesium</keyword>
<evidence type="ECO:0000256" key="6">
    <source>
        <dbReference type="ARBA" id="ARBA00022842"/>
    </source>
</evidence>
<evidence type="ECO:0000256" key="3">
    <source>
        <dbReference type="ARBA" id="ARBA00022722"/>
    </source>
</evidence>
<dbReference type="Pfam" id="PF01850">
    <property type="entry name" value="PIN"/>
    <property type="match status" value="1"/>
</dbReference>
<comment type="caution">
    <text evidence="9">The sequence shown here is derived from an EMBL/GenBank/DDBJ whole genome shotgun (WGS) entry which is preliminary data.</text>
</comment>
<dbReference type="AlphaFoldDB" id="A0A7W8GBL6"/>
<gene>
    <name evidence="9" type="ORF">HNP76_002721</name>
</gene>
<dbReference type="SUPFAM" id="SSF88723">
    <property type="entry name" value="PIN domain-like"/>
    <property type="match status" value="1"/>
</dbReference>
<dbReference type="PANTHER" id="PTHR33653">
    <property type="entry name" value="RIBONUCLEASE VAPC2"/>
    <property type="match status" value="1"/>
</dbReference>
<dbReference type="EC" id="3.1.-.-" evidence="9"/>
<keyword evidence="10" id="KW-1185">Reference proteome</keyword>
<evidence type="ECO:0000256" key="1">
    <source>
        <dbReference type="ARBA" id="ARBA00001946"/>
    </source>
</evidence>
<evidence type="ECO:0000256" key="4">
    <source>
        <dbReference type="ARBA" id="ARBA00022723"/>
    </source>
</evidence>
<dbReference type="InterPro" id="IPR029060">
    <property type="entry name" value="PIN-like_dom_sf"/>
</dbReference>
<dbReference type="RefSeq" id="WP_184661451.1">
    <property type="nucleotide sequence ID" value="NZ_CP031518.1"/>
</dbReference>
<keyword evidence="4" id="KW-0479">Metal-binding</keyword>
<dbReference type="PANTHER" id="PTHR33653:SF1">
    <property type="entry name" value="RIBONUCLEASE VAPC2"/>
    <property type="match status" value="1"/>
</dbReference>
<keyword evidence="2" id="KW-1277">Toxin-antitoxin system</keyword>
<dbReference type="GO" id="GO:0046872">
    <property type="term" value="F:metal ion binding"/>
    <property type="evidence" value="ECO:0007669"/>
    <property type="project" value="UniProtKB-KW"/>
</dbReference>
<keyword evidence="9" id="KW-0255">Endonuclease</keyword>
<evidence type="ECO:0000256" key="5">
    <source>
        <dbReference type="ARBA" id="ARBA00022801"/>
    </source>
</evidence>
<evidence type="ECO:0000313" key="9">
    <source>
        <dbReference type="EMBL" id="MBB5227322.1"/>
    </source>
</evidence>
<organism evidence="9 10">
    <name type="scientific">Treponema ruminis</name>
    <dbReference type="NCBI Taxonomy" id="744515"/>
    <lineage>
        <taxon>Bacteria</taxon>
        <taxon>Pseudomonadati</taxon>
        <taxon>Spirochaetota</taxon>
        <taxon>Spirochaetia</taxon>
        <taxon>Spirochaetales</taxon>
        <taxon>Treponemataceae</taxon>
        <taxon>Treponema</taxon>
    </lineage>
</organism>
<name>A0A7W8GBL6_9SPIR</name>
<dbReference type="GO" id="GO:0004519">
    <property type="term" value="F:endonuclease activity"/>
    <property type="evidence" value="ECO:0007669"/>
    <property type="project" value="UniProtKB-KW"/>
</dbReference>
<dbReference type="InterPro" id="IPR002716">
    <property type="entry name" value="PIN_dom"/>
</dbReference>
<dbReference type="InterPro" id="IPR050556">
    <property type="entry name" value="Type_II_TA_system_RNase"/>
</dbReference>
<reference evidence="9 10" key="1">
    <citation type="submission" date="2020-08" db="EMBL/GenBank/DDBJ databases">
        <title>Genomic Encyclopedia of Type Strains, Phase IV (KMG-IV): sequencing the most valuable type-strain genomes for metagenomic binning, comparative biology and taxonomic classification.</title>
        <authorList>
            <person name="Goeker M."/>
        </authorList>
    </citation>
    <scope>NUCLEOTIDE SEQUENCE [LARGE SCALE GENOMIC DNA]</scope>
    <source>
        <strain evidence="9 10">DSM 103462</strain>
    </source>
</reference>
<protein>
    <submittedName>
        <fullName evidence="9">tRNA(fMet)-specific endonuclease VapC</fullName>
        <ecNumber evidence="9">3.1.-.-</ecNumber>
    </submittedName>
</protein>
<accession>A0A7W8GBL6</accession>
<evidence type="ECO:0000313" key="10">
    <source>
        <dbReference type="Proteomes" id="UP000518887"/>
    </source>
</evidence>
<dbReference type="CDD" id="cd18753">
    <property type="entry name" value="PIN_VapC4-5_FitB-like"/>
    <property type="match status" value="1"/>
</dbReference>
<dbReference type="GO" id="GO:0016787">
    <property type="term" value="F:hydrolase activity"/>
    <property type="evidence" value="ECO:0007669"/>
    <property type="project" value="UniProtKB-KW"/>
</dbReference>
<dbReference type="Gene3D" id="3.40.50.1010">
    <property type="entry name" value="5'-nuclease"/>
    <property type="match status" value="1"/>
</dbReference>
<evidence type="ECO:0000256" key="2">
    <source>
        <dbReference type="ARBA" id="ARBA00022649"/>
    </source>
</evidence>
<feature type="domain" description="PIN" evidence="8">
    <location>
        <begin position="5"/>
        <end position="121"/>
    </location>
</feature>